<evidence type="ECO:0000313" key="2">
    <source>
        <dbReference type="WBParaSite" id="jg2491"/>
    </source>
</evidence>
<dbReference type="WBParaSite" id="jg2491">
    <property type="protein sequence ID" value="jg2491"/>
    <property type="gene ID" value="jg2491"/>
</dbReference>
<evidence type="ECO:0000313" key="1">
    <source>
        <dbReference type="Proteomes" id="UP000887574"/>
    </source>
</evidence>
<protein>
    <submittedName>
        <fullName evidence="2">Uncharacterized protein</fullName>
    </submittedName>
</protein>
<proteinExistence type="predicted"/>
<accession>A0A915DZQ2</accession>
<dbReference type="Proteomes" id="UP000887574">
    <property type="component" value="Unplaced"/>
</dbReference>
<dbReference type="AlphaFoldDB" id="A0A915DZQ2"/>
<reference evidence="2" key="1">
    <citation type="submission" date="2022-11" db="UniProtKB">
        <authorList>
            <consortium name="WormBaseParasite"/>
        </authorList>
    </citation>
    <scope>IDENTIFICATION</scope>
</reference>
<organism evidence="1 2">
    <name type="scientific">Ditylenchus dipsaci</name>
    <dbReference type="NCBI Taxonomy" id="166011"/>
    <lineage>
        <taxon>Eukaryota</taxon>
        <taxon>Metazoa</taxon>
        <taxon>Ecdysozoa</taxon>
        <taxon>Nematoda</taxon>
        <taxon>Chromadorea</taxon>
        <taxon>Rhabditida</taxon>
        <taxon>Tylenchina</taxon>
        <taxon>Tylenchomorpha</taxon>
        <taxon>Sphaerularioidea</taxon>
        <taxon>Anguinidae</taxon>
        <taxon>Anguininae</taxon>
        <taxon>Ditylenchus</taxon>
    </lineage>
</organism>
<keyword evidence="1" id="KW-1185">Reference proteome</keyword>
<name>A0A915DZQ2_9BILA</name>
<sequence>MESASLGSACVESAKKIRNASKVCAFQVQAPNQWSHRQVRQQVQTAEIGVQTDVVLCDKQIQTGNGGATRDQAIQVIPGKLIHFSPTKIADSVAGLRVILPASPILSTKSKRIVRD</sequence>